<feature type="region of interest" description="Disordered" evidence="1">
    <location>
        <begin position="1"/>
        <end position="60"/>
    </location>
</feature>
<feature type="compositionally biased region" description="Polar residues" evidence="1">
    <location>
        <begin position="271"/>
        <end position="283"/>
    </location>
</feature>
<sequence>MSVQQAAALPSEDDWDRSLVVQPDQEHHHHTPRNSVVFPAEDTPGRATRFSSAEPRQQGKRTLSELLRLHSEKACDGKFSPEEASRIADVLGQWINASSSPYEGEDDFFNKRPTFIDSSPTTSRDGANRSEKRVDFASLAPRKVKASKHSVPMAMRPQNHIIEEEEEEDMRKESLVDTQRMQLISPPPEETLRRNSRLSAQFTPSLLATVSSPGPVQGSTTKRKRLQRAHAPSSSVGTIDNATAAGSTEAQQAIEATPNPKPRKQGRHTRVPSTEVESPTRGSFTLVARSPTKSESGRRRDINTTPSKPKRVIVQSPHAANPDADFILPVSLSFLSAAPARRAVLGARASRRSATPIPPYEPPTDVFTPPREVFMSPVPKTISKSSKRKTPATTKANTRKSRVSNLSVVTTQVKKEIPDDIDLMAPMPPPSPSDDPLLLSGPPEPPIESSPSRRPAARRHSVSIPAQNEMMLPPSSPEPPLDSEDIHAVKTFEWNRLADGSMDTEEDSMMDDPRDRDVAPVKLFDFDNLEYGSGDVGGWSDSDEEVELDKGKGKELGEFEEEGEGEYTGKWKMMRVPTKQDPPSSATRTRMELWGRPISPFPFSKDRLDLVGEEEEEEAKMRRKPAELMGPTVSRDRSPVEQELDIDEHAREEEQVQNMSVGPEEAVDPPVPSVFEEVYQRDEEDEEEERQVREMSIEVDDEDDDGPSNQEILLPETPEFIREPSPVPTVADVPPVEIVSSHSVESLEASHSSLNQDSQTLVDEESQMQGVASEFQDAMEDDEGDSISDMEDMPGFVKITSADPRAAARAAAILKQHDYDCFTRIIERGGKRRRASHSGVDDLAKESRRRDVTASGITKSVSKNKRRSTLGMGVIGDHVFIPGTPVTTLPELLKEAEVEVGRELEHDHRDDVRLSSELWPIKASLTGSGQRDPFKTPLPDRHRARASATNISVQSTLYDSGERPWTKEEWKLLDACFTDERLDLGVALEDVPEGTLAPVDMVSVDDVVERFVCLVGGEGVTQVYGDAWSRESVTQRTLALQRKQRAGNVARPTTPRSVSFTFSPSVPLSSKGAGALGGKNRIPSMEVPDFTPLGRRSGPPRRSRPALPQPLGQDAPFANLPVEVNGSASRRVPPTLLAPRYSHLLDEAKLISQGDVTNLVEEDLTDHERDVSSSSSNVSFGLQVDNQDDSCLTPQLDVDTRNHTIGKRVKGFLFSYLPSLSSKSSASFLLHKQNTIRQPGLPLPPPNLLEKVRGPVTTPARQPLPKPIHPKELVQLHPAPPSAPSALPRPTKPQRLVELHPLPPLAEKPIVTQSASVRPRRSSGASVKDLVKGFERLEKEKLDSNPLRKVRSIGDIRKKHNSSVDTRPRWKF</sequence>
<dbReference type="OrthoDB" id="3258279at2759"/>
<accession>A0A9P5TJ25</accession>
<feature type="compositionally biased region" description="Polar residues" evidence="1">
    <location>
        <begin position="232"/>
        <end position="251"/>
    </location>
</feature>
<feature type="compositionally biased region" description="Basic residues" evidence="1">
    <location>
        <begin position="261"/>
        <end position="270"/>
    </location>
</feature>
<feature type="compositionally biased region" description="Polar residues" evidence="1">
    <location>
        <begin position="197"/>
        <end position="220"/>
    </location>
</feature>
<feature type="compositionally biased region" description="Acidic residues" evidence="1">
    <location>
        <begin position="697"/>
        <end position="706"/>
    </location>
</feature>
<gene>
    <name evidence="2" type="ORF">CPB84DRAFT_1838218</name>
</gene>
<feature type="region of interest" description="Disordered" evidence="1">
    <location>
        <begin position="1044"/>
        <end position="1118"/>
    </location>
</feature>
<feature type="region of interest" description="Disordered" evidence="1">
    <location>
        <begin position="355"/>
        <end position="483"/>
    </location>
</feature>
<feature type="compositionally biased region" description="Polar residues" evidence="1">
    <location>
        <begin position="116"/>
        <end position="125"/>
    </location>
</feature>
<evidence type="ECO:0000313" key="2">
    <source>
        <dbReference type="EMBL" id="KAF8882194.1"/>
    </source>
</evidence>
<proteinExistence type="predicted"/>
<keyword evidence="3" id="KW-1185">Reference proteome</keyword>
<feature type="region of interest" description="Disordered" evidence="1">
    <location>
        <begin position="1301"/>
        <end position="1326"/>
    </location>
</feature>
<feature type="region of interest" description="Disordered" evidence="1">
    <location>
        <begin position="1237"/>
        <end position="1267"/>
    </location>
</feature>
<name>A0A9P5TJ25_GYMJU</name>
<comment type="caution">
    <text evidence="2">The sequence shown here is derived from an EMBL/GenBank/DDBJ whole genome shotgun (WGS) entry which is preliminary data.</text>
</comment>
<reference evidence="2" key="1">
    <citation type="submission" date="2020-11" db="EMBL/GenBank/DDBJ databases">
        <authorList>
            <consortium name="DOE Joint Genome Institute"/>
            <person name="Ahrendt S."/>
            <person name="Riley R."/>
            <person name="Andreopoulos W."/>
            <person name="LaButti K."/>
            <person name="Pangilinan J."/>
            <person name="Ruiz-duenas F.J."/>
            <person name="Barrasa J.M."/>
            <person name="Sanchez-Garcia M."/>
            <person name="Camarero S."/>
            <person name="Miyauchi S."/>
            <person name="Serrano A."/>
            <person name="Linde D."/>
            <person name="Babiker R."/>
            <person name="Drula E."/>
            <person name="Ayuso-Fernandez I."/>
            <person name="Pacheco R."/>
            <person name="Padilla G."/>
            <person name="Ferreira P."/>
            <person name="Barriuso J."/>
            <person name="Kellner H."/>
            <person name="Castanera R."/>
            <person name="Alfaro M."/>
            <person name="Ramirez L."/>
            <person name="Pisabarro A.G."/>
            <person name="Kuo A."/>
            <person name="Tritt A."/>
            <person name="Lipzen A."/>
            <person name="He G."/>
            <person name="Yan M."/>
            <person name="Ng V."/>
            <person name="Cullen D."/>
            <person name="Martin F."/>
            <person name="Rosso M.-N."/>
            <person name="Henrissat B."/>
            <person name="Hibbett D."/>
            <person name="Martinez A.T."/>
            <person name="Grigoriev I.V."/>
        </authorList>
    </citation>
    <scope>NUCLEOTIDE SEQUENCE</scope>
    <source>
        <strain evidence="2">AH 44721</strain>
    </source>
</reference>
<protein>
    <submittedName>
        <fullName evidence="2">Uncharacterized protein</fullName>
    </submittedName>
</protein>
<evidence type="ECO:0000313" key="3">
    <source>
        <dbReference type="Proteomes" id="UP000724874"/>
    </source>
</evidence>
<feature type="region of interest" description="Disordered" evidence="1">
    <location>
        <begin position="532"/>
        <end position="732"/>
    </location>
</feature>
<evidence type="ECO:0000256" key="1">
    <source>
        <dbReference type="SAM" id="MobiDB-lite"/>
    </source>
</evidence>
<feature type="compositionally biased region" description="Basic and acidic residues" evidence="1">
    <location>
        <begin position="126"/>
        <end position="135"/>
    </location>
</feature>
<dbReference type="Proteomes" id="UP000724874">
    <property type="component" value="Unassembled WGS sequence"/>
</dbReference>
<organism evidence="2 3">
    <name type="scientific">Gymnopilus junonius</name>
    <name type="common">Spectacular rustgill mushroom</name>
    <name type="synonym">Gymnopilus spectabilis subsp. junonius</name>
    <dbReference type="NCBI Taxonomy" id="109634"/>
    <lineage>
        <taxon>Eukaryota</taxon>
        <taxon>Fungi</taxon>
        <taxon>Dikarya</taxon>
        <taxon>Basidiomycota</taxon>
        <taxon>Agaricomycotina</taxon>
        <taxon>Agaricomycetes</taxon>
        <taxon>Agaricomycetidae</taxon>
        <taxon>Agaricales</taxon>
        <taxon>Agaricineae</taxon>
        <taxon>Hymenogastraceae</taxon>
        <taxon>Gymnopilus</taxon>
    </lineage>
</organism>
<feature type="region of interest" description="Disordered" evidence="1">
    <location>
        <begin position="102"/>
        <end position="317"/>
    </location>
</feature>
<dbReference type="EMBL" id="JADNYJ010000125">
    <property type="protein sequence ID" value="KAF8882194.1"/>
    <property type="molecule type" value="Genomic_DNA"/>
</dbReference>
<feature type="compositionally biased region" description="Polar residues" evidence="1">
    <location>
        <begin position="403"/>
        <end position="412"/>
    </location>
</feature>
<feature type="compositionally biased region" description="Polar residues" evidence="1">
    <location>
        <begin position="1054"/>
        <end position="1068"/>
    </location>
</feature>
<feature type="compositionally biased region" description="Basic and acidic residues" evidence="1">
    <location>
        <begin position="548"/>
        <end position="557"/>
    </location>
</feature>